<evidence type="ECO:0000256" key="1">
    <source>
        <dbReference type="ARBA" id="ARBA00001933"/>
    </source>
</evidence>
<dbReference type="Gene3D" id="3.90.1150.150">
    <property type="match status" value="1"/>
</dbReference>
<dbReference type="Proteomes" id="UP000266178">
    <property type="component" value="Unassembled WGS sequence"/>
</dbReference>
<reference evidence="8 9" key="1">
    <citation type="submission" date="2018-08" db="EMBL/GenBank/DDBJ databases">
        <title>Meiothermus granaticius genome AF-68 sequencing project.</title>
        <authorList>
            <person name="Da Costa M.S."/>
            <person name="Albuquerque L."/>
            <person name="Raposo P."/>
            <person name="Froufe H.J.C."/>
            <person name="Barroso C.S."/>
            <person name="Egas C."/>
        </authorList>
    </citation>
    <scope>NUCLEOTIDE SEQUENCE [LARGE SCALE GENOMIC DNA]</scope>
    <source>
        <strain evidence="8 9">AF-68</strain>
    </source>
</reference>
<dbReference type="InterPro" id="IPR000310">
    <property type="entry name" value="Orn/Lys/Arg_deCO2ase_major_dom"/>
</dbReference>
<feature type="domain" description="Orn/Lys/Arg decarboxylase C-terminal" evidence="7">
    <location>
        <begin position="422"/>
        <end position="480"/>
    </location>
</feature>
<dbReference type="PANTHER" id="PTHR43277">
    <property type="entry name" value="ARGININE DECARBOXYLASE"/>
    <property type="match status" value="1"/>
</dbReference>
<dbReference type="OrthoDB" id="9815233at2"/>
<evidence type="ECO:0000259" key="7">
    <source>
        <dbReference type="Pfam" id="PF03711"/>
    </source>
</evidence>
<dbReference type="EC" id="4.1.1.19" evidence="8"/>
<organism evidence="8 9">
    <name type="scientific">Meiothermus granaticius NBRC 107808</name>
    <dbReference type="NCBI Taxonomy" id="1227551"/>
    <lineage>
        <taxon>Bacteria</taxon>
        <taxon>Thermotogati</taxon>
        <taxon>Deinococcota</taxon>
        <taxon>Deinococci</taxon>
        <taxon>Thermales</taxon>
        <taxon>Thermaceae</taxon>
        <taxon>Meiothermus</taxon>
    </lineage>
</organism>
<dbReference type="InterPro" id="IPR015424">
    <property type="entry name" value="PyrdxlP-dep_Trfase"/>
</dbReference>
<dbReference type="GO" id="GO:0008792">
    <property type="term" value="F:arginine decarboxylase activity"/>
    <property type="evidence" value="ECO:0007669"/>
    <property type="project" value="UniProtKB-EC"/>
</dbReference>
<dbReference type="InterPro" id="IPR052357">
    <property type="entry name" value="Orn_Lys_Arg_decarboxylase-I"/>
</dbReference>
<evidence type="ECO:0000256" key="4">
    <source>
        <dbReference type="ARBA" id="ARBA00022898"/>
    </source>
</evidence>
<dbReference type="SUPFAM" id="SSF55904">
    <property type="entry name" value="Ornithine decarboxylase C-terminal domain"/>
    <property type="match status" value="1"/>
</dbReference>
<comment type="cofactor">
    <cofactor evidence="1">
        <name>pyridoxal 5'-phosphate</name>
        <dbReference type="ChEBI" id="CHEBI:597326"/>
    </cofactor>
</comment>
<evidence type="ECO:0000256" key="5">
    <source>
        <dbReference type="ARBA" id="ARBA00023239"/>
    </source>
</evidence>
<accession>A0A399FBC4</accession>
<dbReference type="InterPro" id="IPR036633">
    <property type="entry name" value="Prn/Lys/Arg_de-COase_C_sf"/>
</dbReference>
<dbReference type="AlphaFoldDB" id="A0A399FBC4"/>
<keyword evidence="4" id="KW-0663">Pyridoxal phosphate</keyword>
<dbReference type="InterPro" id="IPR008286">
    <property type="entry name" value="Prn/Lys/Arg_de-COase_C"/>
</dbReference>
<evidence type="ECO:0000313" key="8">
    <source>
        <dbReference type="EMBL" id="RIH93443.1"/>
    </source>
</evidence>
<evidence type="ECO:0000259" key="6">
    <source>
        <dbReference type="Pfam" id="PF01276"/>
    </source>
</evidence>
<proteinExistence type="inferred from homology"/>
<dbReference type="Gene3D" id="3.40.640.10">
    <property type="entry name" value="Type I PLP-dependent aspartate aminotransferase-like (Major domain)"/>
    <property type="match status" value="1"/>
</dbReference>
<dbReference type="SUPFAM" id="SSF53383">
    <property type="entry name" value="PLP-dependent transferases"/>
    <property type="match status" value="1"/>
</dbReference>
<dbReference type="EMBL" id="QWLB01000006">
    <property type="protein sequence ID" value="RIH93443.1"/>
    <property type="molecule type" value="Genomic_DNA"/>
</dbReference>
<dbReference type="PANTHER" id="PTHR43277:SF4">
    <property type="entry name" value="ARGININE DECARBOXYLASE"/>
    <property type="match status" value="1"/>
</dbReference>
<dbReference type="Pfam" id="PF03711">
    <property type="entry name" value="OKR_DC_1_C"/>
    <property type="match status" value="1"/>
</dbReference>
<dbReference type="InterPro" id="IPR015421">
    <property type="entry name" value="PyrdxlP-dep_Trfase_major"/>
</dbReference>
<protein>
    <submittedName>
        <fullName evidence="8">Arginine decarboxylase</fullName>
        <ecNumber evidence="8">4.1.1.19</ecNumber>
    </submittedName>
</protein>
<name>A0A399FBC4_9DEIN</name>
<keyword evidence="3" id="KW-0210">Decarboxylase</keyword>
<dbReference type="Gene3D" id="3.90.100.10">
    <property type="entry name" value="Orn/Lys/Arg decarboxylase, C-terminal domain"/>
    <property type="match status" value="1"/>
</dbReference>
<gene>
    <name evidence="8" type="primary">speA_1</name>
    <name evidence="8" type="ORF">Mgrana_00700</name>
</gene>
<evidence type="ECO:0000313" key="9">
    <source>
        <dbReference type="Proteomes" id="UP000266178"/>
    </source>
</evidence>
<keyword evidence="9" id="KW-1185">Reference proteome</keyword>
<dbReference type="Pfam" id="PF01276">
    <property type="entry name" value="OKR_DC_1"/>
    <property type="match status" value="1"/>
</dbReference>
<feature type="domain" description="Orn/Lys/Arg decarboxylases family 1 pyridoxal-P attachment site" evidence="6">
    <location>
        <begin position="22"/>
        <end position="327"/>
    </location>
</feature>
<dbReference type="RefSeq" id="WP_119356218.1">
    <property type="nucleotide sequence ID" value="NZ_BJXM01000013.1"/>
</dbReference>
<comment type="similarity">
    <text evidence="2">Belongs to the Orn/Lys/Arg decarboxylase class-I family.</text>
</comment>
<comment type="caution">
    <text evidence="8">The sequence shown here is derived from an EMBL/GenBank/DDBJ whole genome shotgun (WGS) entry which is preliminary data.</text>
</comment>
<sequence length="498" mass="54858">MKHGFALTEAQLELQDDVIECCTPGHRMGRGFALLAQDLWFDPGLPKGYLQMLDDFEKIGRYDHSMSVLELGSLFAYDPETALGRTQDFLARVYGVPFVWPSTNGTSILNILALMSATQAGDKVLLQRDSHVSVYSAIVHQGLEPVYLKPNYAKDLGLPLGVTPEDLAAALDQHPDLRAVFLTYPNYYGIATDLTACAELLRRRGVPLIVDSAHGAHYRFHPDLPQAAEESGAALVTQSQHKTCSSLSQGSLALFNDRSLVEPFYEWANLGGFVSTSFSFIILQSLVLGVMQLERQGRALLQNALEATLWARQEIHRIPGLKTFGSEAARPGFKQLDPLRITVDVSGLGWSGFEVYERLSSEFNIYPELATFQNVLLMFTLVDDLRGVRRVVQALRQIASEAPGPFQQPRLEPPPLPPLRVLPRAAMQHRPRRNLPLREAIGQVSAETISAYPPGSAILVGGEEITPEVVEFLQAVKRSGGTLKGASSRNFETLQVLG</sequence>
<evidence type="ECO:0000256" key="2">
    <source>
        <dbReference type="ARBA" id="ARBA00010671"/>
    </source>
</evidence>
<keyword evidence="5 8" id="KW-0456">Lyase</keyword>
<evidence type="ECO:0000256" key="3">
    <source>
        <dbReference type="ARBA" id="ARBA00022793"/>
    </source>
</evidence>